<protein>
    <recommendedName>
        <fullName evidence="4">HMG box domain-containing protein</fullName>
    </recommendedName>
</protein>
<dbReference type="EMBL" id="QKYT01000113">
    <property type="protein sequence ID" value="RIA92980.1"/>
    <property type="molecule type" value="Genomic_DNA"/>
</dbReference>
<evidence type="ECO:0000313" key="2">
    <source>
        <dbReference type="EMBL" id="RIA92980.1"/>
    </source>
</evidence>
<sequence length="150" mass="17701">MKEKMFKIVRPTNILFHLNPKSDLEMIEETNYKFNLDPDILINNSETSRLAERNRKKGIKKPPRRQNAWIIYRRDKSAKPEFKGKKSKDISVEIAKSWNEEPRETVLLFEALSRLSTLNHIKRYGDDYKYSPKKSSKPKSAKKSVFNQNS</sequence>
<gene>
    <name evidence="2" type="ORF">C1645_763449</name>
</gene>
<proteinExistence type="predicted"/>
<evidence type="ECO:0000256" key="1">
    <source>
        <dbReference type="SAM" id="MobiDB-lite"/>
    </source>
</evidence>
<feature type="region of interest" description="Disordered" evidence="1">
    <location>
        <begin position="125"/>
        <end position="150"/>
    </location>
</feature>
<name>A0A397T3K6_9GLOM</name>
<evidence type="ECO:0008006" key="4">
    <source>
        <dbReference type="Google" id="ProtNLM"/>
    </source>
</evidence>
<dbReference type="Proteomes" id="UP000265703">
    <property type="component" value="Unassembled WGS sequence"/>
</dbReference>
<feature type="compositionally biased region" description="Basic residues" evidence="1">
    <location>
        <begin position="131"/>
        <end position="142"/>
    </location>
</feature>
<comment type="caution">
    <text evidence="2">The sequence shown here is derived from an EMBL/GenBank/DDBJ whole genome shotgun (WGS) entry which is preliminary data.</text>
</comment>
<dbReference type="InterPro" id="IPR036910">
    <property type="entry name" value="HMG_box_dom_sf"/>
</dbReference>
<keyword evidence="3" id="KW-1185">Reference proteome</keyword>
<reference evidence="2 3" key="1">
    <citation type="submission" date="2018-06" db="EMBL/GenBank/DDBJ databases">
        <title>Comparative genomics reveals the genomic features of Rhizophagus irregularis, R. cerebriforme, R. diaphanum and Gigaspora rosea, and their symbiotic lifestyle signature.</title>
        <authorList>
            <person name="Morin E."/>
            <person name="San Clemente H."/>
            <person name="Chen E.C.H."/>
            <person name="De La Providencia I."/>
            <person name="Hainaut M."/>
            <person name="Kuo A."/>
            <person name="Kohler A."/>
            <person name="Murat C."/>
            <person name="Tang N."/>
            <person name="Roy S."/>
            <person name="Loubradou J."/>
            <person name="Henrissat B."/>
            <person name="Grigoriev I.V."/>
            <person name="Corradi N."/>
            <person name="Roux C."/>
            <person name="Martin F.M."/>
        </authorList>
    </citation>
    <scope>NUCLEOTIDE SEQUENCE [LARGE SCALE GENOMIC DNA]</scope>
    <source>
        <strain evidence="2 3">DAOM 227022</strain>
    </source>
</reference>
<dbReference type="Gene3D" id="1.10.30.10">
    <property type="entry name" value="High mobility group box domain"/>
    <property type="match status" value="1"/>
</dbReference>
<accession>A0A397T3K6</accession>
<evidence type="ECO:0000313" key="3">
    <source>
        <dbReference type="Proteomes" id="UP000265703"/>
    </source>
</evidence>
<dbReference type="SUPFAM" id="SSF47095">
    <property type="entry name" value="HMG-box"/>
    <property type="match status" value="1"/>
</dbReference>
<organism evidence="2 3">
    <name type="scientific">Glomus cerebriforme</name>
    <dbReference type="NCBI Taxonomy" id="658196"/>
    <lineage>
        <taxon>Eukaryota</taxon>
        <taxon>Fungi</taxon>
        <taxon>Fungi incertae sedis</taxon>
        <taxon>Mucoromycota</taxon>
        <taxon>Glomeromycotina</taxon>
        <taxon>Glomeromycetes</taxon>
        <taxon>Glomerales</taxon>
        <taxon>Glomeraceae</taxon>
        <taxon>Glomus</taxon>
    </lineage>
</organism>
<dbReference type="OrthoDB" id="2397501at2759"/>
<dbReference type="AlphaFoldDB" id="A0A397T3K6"/>